<organism evidence="1 2">
    <name type="scientific">Aspergillus indologenus CBS 114.80</name>
    <dbReference type="NCBI Taxonomy" id="1450541"/>
    <lineage>
        <taxon>Eukaryota</taxon>
        <taxon>Fungi</taxon>
        <taxon>Dikarya</taxon>
        <taxon>Ascomycota</taxon>
        <taxon>Pezizomycotina</taxon>
        <taxon>Eurotiomycetes</taxon>
        <taxon>Eurotiomycetidae</taxon>
        <taxon>Eurotiales</taxon>
        <taxon>Aspergillaceae</taxon>
        <taxon>Aspergillus</taxon>
        <taxon>Aspergillus subgen. Circumdati</taxon>
    </lineage>
</organism>
<dbReference type="Proteomes" id="UP000248817">
    <property type="component" value="Unassembled WGS sequence"/>
</dbReference>
<dbReference type="AlphaFoldDB" id="A0A2V5IK72"/>
<evidence type="ECO:0000313" key="2">
    <source>
        <dbReference type="Proteomes" id="UP000248817"/>
    </source>
</evidence>
<sequence>MAQTEKEQEEEANFDASASSYYLRFMQPGGYGRILSMTVEIDHIDEYLERKDHVVFVVKKWVDCDEHVDAIQKLFHPLPMPNDPEVPASVQPYFFILRNHSPLADIVSETMELISETLQQAVVKVTGLNSDDIAPHGIVRNLDTMKDRLYYISREKDYLNMPTPA</sequence>
<proteinExistence type="predicted"/>
<dbReference type="EMBL" id="KZ825475">
    <property type="protein sequence ID" value="PYI34473.1"/>
    <property type="molecule type" value="Genomic_DNA"/>
</dbReference>
<evidence type="ECO:0000313" key="1">
    <source>
        <dbReference type="EMBL" id="PYI34473.1"/>
    </source>
</evidence>
<gene>
    <name evidence="1" type="ORF">BP00DRAFT_465380</name>
</gene>
<keyword evidence="2" id="KW-1185">Reference proteome</keyword>
<accession>A0A2V5IK72</accession>
<reference evidence="1 2" key="1">
    <citation type="submission" date="2018-02" db="EMBL/GenBank/DDBJ databases">
        <title>The genomes of Aspergillus section Nigri reveals drivers in fungal speciation.</title>
        <authorList>
            <consortium name="DOE Joint Genome Institute"/>
            <person name="Vesth T.C."/>
            <person name="Nybo J."/>
            <person name="Theobald S."/>
            <person name="Brandl J."/>
            <person name="Frisvad J.C."/>
            <person name="Nielsen K.F."/>
            <person name="Lyhne E.K."/>
            <person name="Kogle M.E."/>
            <person name="Kuo A."/>
            <person name="Riley R."/>
            <person name="Clum A."/>
            <person name="Nolan M."/>
            <person name="Lipzen A."/>
            <person name="Salamov A."/>
            <person name="Henrissat B."/>
            <person name="Wiebenga A."/>
            <person name="De vries R.P."/>
            <person name="Grigoriev I.V."/>
            <person name="Mortensen U.H."/>
            <person name="Andersen M.R."/>
            <person name="Baker S.E."/>
        </authorList>
    </citation>
    <scope>NUCLEOTIDE SEQUENCE [LARGE SCALE GENOMIC DNA]</scope>
    <source>
        <strain evidence="1 2">CBS 114.80</strain>
    </source>
</reference>
<name>A0A2V5IK72_9EURO</name>
<protein>
    <submittedName>
        <fullName evidence="1">Uncharacterized protein</fullName>
    </submittedName>
</protein>